<dbReference type="EMBL" id="BAABHF010000046">
    <property type="protein sequence ID" value="GAA4511298.1"/>
    <property type="molecule type" value="Genomic_DNA"/>
</dbReference>
<dbReference type="SUPFAM" id="SSF52266">
    <property type="entry name" value="SGNH hydrolase"/>
    <property type="match status" value="1"/>
</dbReference>
<dbReference type="PANTHER" id="PTHR37981">
    <property type="entry name" value="LIPASE 2"/>
    <property type="match status" value="1"/>
</dbReference>
<reference evidence="3" key="1">
    <citation type="journal article" date="2019" name="Int. J. Syst. Evol. Microbiol.">
        <title>The Global Catalogue of Microorganisms (GCM) 10K type strain sequencing project: providing services to taxonomists for standard genome sequencing and annotation.</title>
        <authorList>
            <consortium name="The Broad Institute Genomics Platform"/>
            <consortium name="The Broad Institute Genome Sequencing Center for Infectious Disease"/>
            <person name="Wu L."/>
            <person name="Ma J."/>
        </authorList>
    </citation>
    <scope>NUCLEOTIDE SEQUENCE [LARGE SCALE GENOMIC DNA]</scope>
    <source>
        <strain evidence="3">JCM 17933</strain>
    </source>
</reference>
<dbReference type="GO" id="GO:0016787">
    <property type="term" value="F:hydrolase activity"/>
    <property type="evidence" value="ECO:0007669"/>
    <property type="project" value="UniProtKB-KW"/>
</dbReference>
<dbReference type="PANTHER" id="PTHR37981:SF1">
    <property type="entry name" value="SGNH HYDROLASE-TYPE ESTERASE DOMAIN-CONTAINING PROTEIN"/>
    <property type="match status" value="1"/>
</dbReference>
<dbReference type="Proteomes" id="UP001500503">
    <property type="component" value="Unassembled WGS sequence"/>
</dbReference>
<keyword evidence="3" id="KW-1185">Reference proteome</keyword>
<dbReference type="InterPro" id="IPR036514">
    <property type="entry name" value="SGNH_hydro_sf"/>
</dbReference>
<dbReference type="CDD" id="cd01823">
    <property type="entry name" value="SEST_like"/>
    <property type="match status" value="1"/>
</dbReference>
<dbReference type="InterPro" id="IPR037460">
    <property type="entry name" value="SEST-like"/>
</dbReference>
<proteinExistence type="predicted"/>
<evidence type="ECO:0000313" key="3">
    <source>
        <dbReference type="Proteomes" id="UP001500503"/>
    </source>
</evidence>
<feature type="domain" description="SGNH hydrolase-type esterase" evidence="1">
    <location>
        <begin position="75"/>
        <end position="312"/>
    </location>
</feature>
<comment type="caution">
    <text evidence="2">The sequence shown here is derived from an EMBL/GenBank/DDBJ whole genome shotgun (WGS) entry which is preliminary data.</text>
</comment>
<protein>
    <submittedName>
        <fullName evidence="2">SGNH/GDSL hydrolase family protein</fullName>
    </submittedName>
</protein>
<dbReference type="InterPro" id="IPR013830">
    <property type="entry name" value="SGNH_hydro"/>
</dbReference>
<accession>A0ABP8QVQ8</accession>
<sequence>MGLPAADRTPSAHAAVRTQAAMRGRTAVHGQPQAAAVRTQAALRALAAVRVADRLSAARGARTAAALVAGGRYVAMGDSFTAGPMIPRQHGKPFACLRSDHNYPSLLARALKAGEFADVSCTAATIADLFRPQHVLFGENPAQLDAVTPDTALVTVGIGGNDVGFSKTFYTCAGLSLTAPKGAPCMKHFGTTLTDRVAAAAPRIATVLRSIHAHAPHAVVVVVGYLRILPSGTGCWPSVPAAAGDVPYLDRVERSLNHMLAQEARRGGALFVDDYRGGAGHDMCARTHRWVEPLLITHAAAPIHPNATGMRVVADRVLDTLSAARAAADR</sequence>
<gene>
    <name evidence="2" type="ORF">GCM10023191_075200</name>
</gene>
<dbReference type="Pfam" id="PF13472">
    <property type="entry name" value="Lipase_GDSL_2"/>
    <property type="match status" value="1"/>
</dbReference>
<organism evidence="2 3">
    <name type="scientific">Actinoallomurus oryzae</name>
    <dbReference type="NCBI Taxonomy" id="502180"/>
    <lineage>
        <taxon>Bacteria</taxon>
        <taxon>Bacillati</taxon>
        <taxon>Actinomycetota</taxon>
        <taxon>Actinomycetes</taxon>
        <taxon>Streptosporangiales</taxon>
        <taxon>Thermomonosporaceae</taxon>
        <taxon>Actinoallomurus</taxon>
    </lineage>
</organism>
<evidence type="ECO:0000259" key="1">
    <source>
        <dbReference type="Pfam" id="PF13472"/>
    </source>
</evidence>
<keyword evidence="2" id="KW-0378">Hydrolase</keyword>
<dbReference type="Gene3D" id="3.40.50.1110">
    <property type="entry name" value="SGNH hydrolase"/>
    <property type="match status" value="1"/>
</dbReference>
<evidence type="ECO:0000313" key="2">
    <source>
        <dbReference type="EMBL" id="GAA4511298.1"/>
    </source>
</evidence>
<name>A0ABP8QVQ8_9ACTN</name>